<dbReference type="CDD" id="cd08981">
    <property type="entry name" value="GH43_Bt1873-like"/>
    <property type="match status" value="1"/>
</dbReference>
<dbReference type="Gene3D" id="2.115.10.20">
    <property type="entry name" value="Glycosyl hydrolase domain, family 43"/>
    <property type="match status" value="1"/>
</dbReference>
<comment type="pathway">
    <text evidence="1">Glycan metabolism; L-arabinan degradation.</text>
</comment>
<sequence length="396" mass="44041">MNKATLLIASAALLLTACGEQKQCNKCNEAETNPFIKQEIVSVPRGEQAPRATPGQNNFGGMILPAGNAQGNRPRPAQSQPPRRPAPQGPRDMDITEISMSDPFIYADEETQTYYLTGTGGALYKSKDLKTWNGPYTILDLSGTWMQGNFVAAGEIHKYGDKYYYAGTWNNHRVCIEQVPRRYNVPLNQTQLLVSDNVEGPYLPLVQDSTFCLGPVDWDIIDGTLYEENDTVYMVFVHEWTQLIDGTMDYFPLSEDLTHRTAEPTTIFRASEAAWSKEMNSIGEATFGMKLPGWVTDGPQLFRTQTGVLGMLWSSWGETRYAQGIAYSTSGSIKGPWVQEEKAFLANNSGHGMLFRKFDGTLLYIVHHDAGTGRKPQIWTVDDSGDKLILGKKILG</sequence>
<dbReference type="PANTHER" id="PTHR43301:SF3">
    <property type="entry name" value="ARABINAN ENDO-1,5-ALPHA-L-ARABINOSIDASE A-RELATED"/>
    <property type="match status" value="1"/>
</dbReference>
<proteinExistence type="inferred from homology"/>
<reference evidence="6" key="1">
    <citation type="submission" date="2017-02" db="EMBL/GenBank/DDBJ databases">
        <authorList>
            <person name="Peterson S.W."/>
        </authorList>
    </citation>
    <scope>NUCLEOTIDE SEQUENCE</scope>
</reference>
<comment type="similarity">
    <text evidence="2">Belongs to the glycosyl hydrolase 43 family.</text>
</comment>
<evidence type="ECO:0000256" key="1">
    <source>
        <dbReference type="ARBA" id="ARBA00004834"/>
    </source>
</evidence>
<dbReference type="InterPro" id="IPR050727">
    <property type="entry name" value="GH43_arabinanases"/>
</dbReference>
<accession>A0A2I2K912</accession>
<dbReference type="PANTHER" id="PTHR43301">
    <property type="entry name" value="ARABINAN ENDO-1,5-ALPHA-L-ARABINOSIDASE"/>
    <property type="match status" value="1"/>
</dbReference>
<dbReference type="AlphaFoldDB" id="A0A2I2K912"/>
<evidence type="ECO:0000256" key="5">
    <source>
        <dbReference type="SAM" id="MobiDB-lite"/>
    </source>
</evidence>
<dbReference type="Pfam" id="PF04616">
    <property type="entry name" value="Glyco_hydro_43"/>
    <property type="match status" value="1"/>
</dbReference>
<keyword evidence="3 6" id="KW-0378">Hydrolase</keyword>
<evidence type="ECO:0000256" key="3">
    <source>
        <dbReference type="ARBA" id="ARBA00022801"/>
    </source>
</evidence>
<evidence type="ECO:0000313" key="6">
    <source>
        <dbReference type="EMBL" id="SJX74176.1"/>
    </source>
</evidence>
<feature type="region of interest" description="Disordered" evidence="5">
    <location>
        <begin position="46"/>
        <end position="94"/>
    </location>
</feature>
<dbReference type="PROSITE" id="PS51257">
    <property type="entry name" value="PROKAR_LIPOPROTEIN"/>
    <property type="match status" value="1"/>
</dbReference>
<keyword evidence="4 6" id="KW-0326">Glycosidase</keyword>
<dbReference type="EMBL" id="LT796702">
    <property type="protein sequence ID" value="SJX74176.1"/>
    <property type="molecule type" value="Genomic_DNA"/>
</dbReference>
<name>A0A2I2K912_9ZZZZ</name>
<dbReference type="InterPro" id="IPR006710">
    <property type="entry name" value="Glyco_hydro_43"/>
</dbReference>
<evidence type="ECO:0000256" key="2">
    <source>
        <dbReference type="ARBA" id="ARBA00009865"/>
    </source>
</evidence>
<dbReference type="GO" id="GO:0005975">
    <property type="term" value="P:carbohydrate metabolic process"/>
    <property type="evidence" value="ECO:0007669"/>
    <property type="project" value="InterPro"/>
</dbReference>
<dbReference type="EC" id="3.2.1.37" evidence="6"/>
<evidence type="ECO:0000256" key="4">
    <source>
        <dbReference type="ARBA" id="ARBA00023295"/>
    </source>
</evidence>
<organism evidence="6">
    <name type="scientific">feces metagenome</name>
    <dbReference type="NCBI Taxonomy" id="1861841"/>
    <lineage>
        <taxon>unclassified sequences</taxon>
        <taxon>metagenomes</taxon>
        <taxon>organismal metagenomes</taxon>
    </lineage>
</organism>
<reference evidence="6" key="2">
    <citation type="submission" date="2017-12" db="EMBL/GenBank/DDBJ databases">
        <title>Two new gene clusters involved in the degradation of lignocelluloses from the fecal microbiota of Tunisian dromedary.</title>
        <authorList>
            <person name="Rihab A."/>
            <person name="Elisabeth L."/>
            <person name="Gabrielle P.-V."/>
            <person name="Sahar T."/>
            <person name="Monia M."/>
            <person name="Fatma E."/>
            <person name="Samir B."/>
        </authorList>
    </citation>
    <scope>NUCLEOTIDE SEQUENCE</scope>
</reference>
<dbReference type="SUPFAM" id="SSF75005">
    <property type="entry name" value="Arabinanase/levansucrase/invertase"/>
    <property type="match status" value="1"/>
</dbReference>
<dbReference type="GO" id="GO:0009044">
    <property type="term" value="F:xylan 1,4-beta-xylosidase activity"/>
    <property type="evidence" value="ECO:0007669"/>
    <property type="project" value="UniProtKB-EC"/>
</dbReference>
<dbReference type="InterPro" id="IPR023296">
    <property type="entry name" value="Glyco_hydro_beta-prop_sf"/>
</dbReference>
<protein>
    <submittedName>
        <fullName evidence="6">Beta-xylosidase</fullName>
        <ecNumber evidence="6">3.2.1.37</ecNumber>
    </submittedName>
</protein>